<protein>
    <submittedName>
        <fullName evidence="1">Uncharacterized protein</fullName>
    </submittedName>
</protein>
<organism evidence="1 2">
    <name type="scientific">Devosia yakushimensis</name>
    <dbReference type="NCBI Taxonomy" id="470028"/>
    <lineage>
        <taxon>Bacteria</taxon>
        <taxon>Pseudomonadati</taxon>
        <taxon>Pseudomonadota</taxon>
        <taxon>Alphaproteobacteria</taxon>
        <taxon>Hyphomicrobiales</taxon>
        <taxon>Devosiaceae</taxon>
        <taxon>Devosia</taxon>
    </lineage>
</organism>
<dbReference type="EMBL" id="BSNG01000001">
    <property type="protein sequence ID" value="GLQ08277.1"/>
    <property type="molecule type" value="Genomic_DNA"/>
</dbReference>
<dbReference type="RefSeq" id="WP_284387109.1">
    <property type="nucleotide sequence ID" value="NZ_BSNG01000001.1"/>
</dbReference>
<gene>
    <name evidence="1" type="ORF">GCM10007913_02090</name>
</gene>
<evidence type="ECO:0000313" key="1">
    <source>
        <dbReference type="EMBL" id="GLQ08277.1"/>
    </source>
</evidence>
<sequence>MGETLEQARTRLRQRLGSGARFDSAAAPATELLTMRLARAACLRQLSHIGDDDLELIGLARLVAELGCTARLIAEAFEALSGHDGIEGDEAERGDSLVAEIVLAQTLPGRALRSLYLHALQHLDVACRDMDGSGWSARLTLPGLVAATPAEALGRMSALLQAGATAFQFYADHGQPALAFPSQSQIFGVPS</sequence>
<comment type="caution">
    <text evidence="1">The sequence shown here is derived from an EMBL/GenBank/DDBJ whole genome shotgun (WGS) entry which is preliminary data.</text>
</comment>
<evidence type="ECO:0000313" key="2">
    <source>
        <dbReference type="Proteomes" id="UP001161406"/>
    </source>
</evidence>
<keyword evidence="2" id="KW-1185">Reference proteome</keyword>
<dbReference type="Proteomes" id="UP001161406">
    <property type="component" value="Unassembled WGS sequence"/>
</dbReference>
<accession>A0ABQ5UAG1</accession>
<reference evidence="1" key="2">
    <citation type="submission" date="2023-01" db="EMBL/GenBank/DDBJ databases">
        <title>Draft genome sequence of Devosia yakushimensis strain NBRC 103855.</title>
        <authorList>
            <person name="Sun Q."/>
            <person name="Mori K."/>
        </authorList>
    </citation>
    <scope>NUCLEOTIDE SEQUENCE</scope>
    <source>
        <strain evidence="1">NBRC 103855</strain>
    </source>
</reference>
<reference evidence="1" key="1">
    <citation type="journal article" date="2014" name="Int. J. Syst. Evol. Microbiol.">
        <title>Complete genome of a new Firmicutes species belonging to the dominant human colonic microbiota ('Ruminococcus bicirculans') reveals two chromosomes and a selective capacity to utilize plant glucans.</title>
        <authorList>
            <consortium name="NISC Comparative Sequencing Program"/>
            <person name="Wegmann U."/>
            <person name="Louis P."/>
            <person name="Goesmann A."/>
            <person name="Henrissat B."/>
            <person name="Duncan S.H."/>
            <person name="Flint H.J."/>
        </authorList>
    </citation>
    <scope>NUCLEOTIDE SEQUENCE</scope>
    <source>
        <strain evidence="1">NBRC 103855</strain>
    </source>
</reference>
<name>A0ABQ5UAG1_9HYPH</name>
<proteinExistence type="predicted"/>